<feature type="coiled-coil region" evidence="1">
    <location>
        <begin position="42"/>
        <end position="217"/>
    </location>
</feature>
<organism evidence="4 5">
    <name type="scientific">Actinia tenebrosa</name>
    <name type="common">Australian red waratah sea anemone</name>
    <dbReference type="NCBI Taxonomy" id="6105"/>
    <lineage>
        <taxon>Eukaryota</taxon>
        <taxon>Metazoa</taxon>
        <taxon>Cnidaria</taxon>
        <taxon>Anthozoa</taxon>
        <taxon>Hexacorallia</taxon>
        <taxon>Actiniaria</taxon>
        <taxon>Actiniidae</taxon>
        <taxon>Actinia</taxon>
    </lineage>
</organism>
<feature type="compositionally biased region" description="Acidic residues" evidence="2">
    <location>
        <begin position="1027"/>
        <end position="1073"/>
    </location>
</feature>
<feature type="compositionally biased region" description="Basic residues" evidence="2">
    <location>
        <begin position="1441"/>
        <end position="1459"/>
    </location>
</feature>
<evidence type="ECO:0000256" key="1">
    <source>
        <dbReference type="SAM" id="Coils"/>
    </source>
</evidence>
<feature type="compositionally biased region" description="Acidic residues" evidence="2">
    <location>
        <begin position="1004"/>
        <end position="1019"/>
    </location>
</feature>
<keyword evidence="1" id="KW-0175">Coiled coil</keyword>
<feature type="region of interest" description="Disordered" evidence="2">
    <location>
        <begin position="518"/>
        <end position="559"/>
    </location>
</feature>
<dbReference type="KEGG" id="aten:116308293"/>
<dbReference type="GO" id="GO:0017056">
    <property type="term" value="F:structural constituent of nuclear pore"/>
    <property type="evidence" value="ECO:0007669"/>
    <property type="project" value="TreeGrafter"/>
</dbReference>
<feature type="compositionally biased region" description="Polar residues" evidence="2">
    <location>
        <begin position="1243"/>
        <end position="1280"/>
    </location>
</feature>
<feature type="compositionally biased region" description="Polar residues" evidence="2">
    <location>
        <begin position="739"/>
        <end position="751"/>
    </location>
</feature>
<feature type="compositionally biased region" description="Acidic residues" evidence="2">
    <location>
        <begin position="931"/>
        <end position="942"/>
    </location>
</feature>
<dbReference type="InterPro" id="IPR012929">
    <property type="entry name" value="Nucleoprot-TPR/MLP1-2_dom"/>
</dbReference>
<feature type="compositionally biased region" description="Polar residues" evidence="2">
    <location>
        <begin position="1316"/>
        <end position="1325"/>
    </location>
</feature>
<feature type="compositionally biased region" description="Low complexity" evidence="2">
    <location>
        <begin position="697"/>
        <end position="718"/>
    </location>
</feature>
<feature type="region of interest" description="Disordered" evidence="2">
    <location>
        <begin position="1"/>
        <end position="24"/>
    </location>
</feature>
<reference evidence="5" key="1">
    <citation type="submission" date="2025-08" db="UniProtKB">
        <authorList>
            <consortium name="RefSeq"/>
        </authorList>
    </citation>
    <scope>IDENTIFICATION</scope>
    <source>
        <tissue evidence="5">Tentacle</tissue>
    </source>
</reference>
<name>A0A6P8J3F4_ACTTE</name>
<feature type="region of interest" description="Disordered" evidence="2">
    <location>
        <begin position="1189"/>
        <end position="1208"/>
    </location>
</feature>
<dbReference type="PANTHER" id="PTHR18898:SF2">
    <property type="entry name" value="NUCLEOPROTEIN TPR"/>
    <property type="match status" value="1"/>
</dbReference>
<evidence type="ECO:0000313" key="5">
    <source>
        <dbReference type="RefSeq" id="XP_031574541.1"/>
    </source>
</evidence>
<feature type="compositionally biased region" description="Basic and acidic residues" evidence="2">
    <location>
        <begin position="1366"/>
        <end position="1375"/>
    </location>
</feature>
<feature type="coiled-coil region" evidence="1">
    <location>
        <begin position="280"/>
        <end position="383"/>
    </location>
</feature>
<feature type="compositionally biased region" description="Polar residues" evidence="2">
    <location>
        <begin position="1290"/>
        <end position="1308"/>
    </location>
</feature>
<feature type="compositionally biased region" description="Polar residues" evidence="2">
    <location>
        <begin position="1198"/>
        <end position="1208"/>
    </location>
</feature>
<evidence type="ECO:0000256" key="2">
    <source>
        <dbReference type="SAM" id="MobiDB-lite"/>
    </source>
</evidence>
<feature type="compositionally biased region" description="Low complexity" evidence="2">
    <location>
        <begin position="1108"/>
        <end position="1118"/>
    </location>
</feature>
<sequence length="1472" mass="163457">MHVSGLEDQLKKSKTHEDQYKSMSLAHEEALKDLDQTTAELKTSLEARVKKAEEENSYMQGQIQSLESKNNALILENTHAKKDAERQISELQEILSTIRHELEEARMKARSACASEQVAKEELKEQASIAAECQEKYERELMLHANDVKALAVVKEKLQEQDTKFNEVLDRANAAEEKLKGASQSWVQEKKQYITENKKLESRCADLVDQNSTLHNELDKLVTQLASTTKVSFTQPPSSTSEDVGQEEAKGTLELWEIVRFARREKEIAETKGELAHSESLRYQQRCSFLEKQLADAQKNLKEEKTQTQLDVELSAKHEEVMEKVEKLNELTQANKVLMDEKQTLEQRSKAMEAKLKKLESELQSLKENNRTLTAAKDSLLGEKSALKNEIMRWTSKTNNLMEQYKNVNPDEYKRMVEEKKLFQQQIASQKTENQRTKAQLETLRANLNATTGELATLKNEHKKVLEELENLKSQSKESSAAQNEIETLKKTLAEKTEEIKEKITTLNKVKRIARQYKSQCDEKSKELDELKKKSEETSQQAPSGEAKEGTGEGVDVSSYETKIKELTDKMNNLENQMKVQKTQDEQNKAQFKEKEDKSRKVLIQAREKIQQLTALKDRLGTENEELKKEVKAASEAKDTMSQRNKELDDRLNLLQSQYDSCVARLEKKVNDLNTKRESEAEESKKKLDEKRLENEQQFQQIQQLQKQIQQQIQQHQQKLASKATAANSSGRSLGDSPGQDNTQTLDSTSGIPSTTPVSIVPPTATIKPTSAPAANKTSSAKTASIRPMPITQGTPTPTATVLPTVTSTAQETPTTMAAVVPSRNQVTLTSTASTSATVRPITSGASTSVVSTVPSQRAPAEAQAGRMTPSADTSQPTVAVTTSNKRQRDEEEDVDRQSQAQSSEPVEKRVRTTEAEAVEGTIDELAANEGDQEEEGWEVPEMESGRETPEVVLIESGDDEDEEEDEEGMEEEEEDEEDMEEDEEDEGEDEEIEEESAAAADIDVVEVIDDDDEEEEERGEEKVSEEQDEEEDIGEEEEEEVEDVEDAEEEDKDDNEMSEAEDEQVATEDIQEPDTSQTEVPEDDDVQITQTENVPVIQQLPSVAVAQRQFDQQQQQRQQEEEPGPVGRTASIDRPRSHLAPFSFSQGQSGQGPFDEADDCTVPSTPTLFVPKRTDGFAEAISSPHIHRPFNFAPPTEGNNSGMQSLGLESSISVGGMRVDDTRVNLMDETSEDITAARASYSADTTGIQDRSEPSNQTVPERSQSRGSDSAFRQQSVESLESEGDFATDVTSMTDLPSITVTPASDTKSVEETTEQNVPDTQQEAGGPEAEVALGDDEDEGNDERGEEDEGEKEGDLEPEAVETEVDKSSDVKPSEPVAVEGASSSEAIESRASTSASSDAKDSSKGRSTVVQLKRPSTTGQEASQSGVKRGTVQTQGGRARRIKRFIPGRGNSRGRGRGTDGRRGGGTSH</sequence>
<feature type="compositionally biased region" description="Basic and acidic residues" evidence="2">
    <location>
        <begin position="8"/>
        <end position="24"/>
    </location>
</feature>
<dbReference type="GO" id="GO:0006606">
    <property type="term" value="P:protein import into nucleus"/>
    <property type="evidence" value="ECO:0007669"/>
    <property type="project" value="InterPro"/>
</dbReference>
<feature type="compositionally biased region" description="Basic and acidic residues" evidence="2">
    <location>
        <begin position="669"/>
        <end position="695"/>
    </location>
</feature>
<feature type="region of interest" description="Disordered" evidence="2">
    <location>
        <begin position="845"/>
        <end position="1168"/>
    </location>
</feature>
<feature type="compositionally biased region" description="Basic and acidic residues" evidence="2">
    <location>
        <begin position="520"/>
        <end position="537"/>
    </location>
</feature>
<feature type="compositionally biased region" description="Low complexity" evidence="2">
    <location>
        <begin position="845"/>
        <end position="856"/>
    </location>
</feature>
<feature type="compositionally biased region" description="Polar residues" evidence="2">
    <location>
        <begin position="871"/>
        <end position="885"/>
    </location>
</feature>
<feature type="domain" description="Nucleoprotein TPR/MLP1-2" evidence="3">
    <location>
        <begin position="96"/>
        <end position="221"/>
    </location>
</feature>
<keyword evidence="4" id="KW-1185">Reference proteome</keyword>
<feature type="compositionally biased region" description="Low complexity" evidence="2">
    <location>
        <begin position="1376"/>
        <end position="1400"/>
    </location>
</feature>
<dbReference type="OrthoDB" id="343070at2759"/>
<dbReference type="RefSeq" id="XP_031574541.1">
    <property type="nucleotide sequence ID" value="XM_031718681.1"/>
</dbReference>
<feature type="compositionally biased region" description="Acidic residues" evidence="2">
    <location>
        <begin position="957"/>
        <end position="997"/>
    </location>
</feature>
<dbReference type="GO" id="GO:1901673">
    <property type="term" value="P:regulation of mitotic spindle assembly"/>
    <property type="evidence" value="ECO:0007669"/>
    <property type="project" value="TreeGrafter"/>
</dbReference>
<dbReference type="Pfam" id="PF07926">
    <property type="entry name" value="TPR_MLP1_2"/>
    <property type="match status" value="1"/>
</dbReference>
<evidence type="ECO:0000259" key="3">
    <source>
        <dbReference type="Pfam" id="PF07926"/>
    </source>
</evidence>
<dbReference type="InParanoid" id="A0A6P8J3F4"/>
<dbReference type="GO" id="GO:0005643">
    <property type="term" value="C:nuclear pore"/>
    <property type="evidence" value="ECO:0007669"/>
    <property type="project" value="TreeGrafter"/>
</dbReference>
<gene>
    <name evidence="5" type="primary">LOC116308293</name>
</gene>
<feature type="region of interest" description="Disordered" evidence="2">
    <location>
        <begin position="1226"/>
        <end position="1472"/>
    </location>
</feature>
<feature type="compositionally biased region" description="Polar residues" evidence="2">
    <location>
        <begin position="1411"/>
        <end position="1439"/>
    </location>
</feature>
<protein>
    <submittedName>
        <fullName evidence="5">Nucleoprotein TPR-like isoform X1</fullName>
    </submittedName>
</protein>
<evidence type="ECO:0000313" key="4">
    <source>
        <dbReference type="Proteomes" id="UP000515163"/>
    </source>
</evidence>
<proteinExistence type="predicted"/>
<feature type="region of interest" description="Disordered" evidence="2">
    <location>
        <begin position="621"/>
        <end position="649"/>
    </location>
</feature>
<feature type="compositionally biased region" description="Basic and acidic residues" evidence="2">
    <location>
        <begin position="906"/>
        <end position="915"/>
    </location>
</feature>
<dbReference type="PANTHER" id="PTHR18898">
    <property type="entry name" value="NUCLEOPROTEIN TPR-RELATED"/>
    <property type="match status" value="1"/>
</dbReference>
<dbReference type="Proteomes" id="UP000515163">
    <property type="component" value="Unplaced"/>
</dbReference>
<feature type="region of interest" description="Disordered" evidence="2">
    <location>
        <begin position="669"/>
        <end position="802"/>
    </location>
</feature>
<dbReference type="FunCoup" id="A0A6P8J3F4">
    <property type="interactions" value="3109"/>
</dbReference>
<dbReference type="GeneID" id="116308293"/>
<dbReference type="GO" id="GO:0006406">
    <property type="term" value="P:mRNA export from nucleus"/>
    <property type="evidence" value="ECO:0007669"/>
    <property type="project" value="TreeGrafter"/>
</dbReference>
<feature type="compositionally biased region" description="Acidic residues" evidence="2">
    <location>
        <begin position="1335"/>
        <end position="1365"/>
    </location>
</feature>
<dbReference type="GO" id="GO:0034399">
    <property type="term" value="C:nuclear periphery"/>
    <property type="evidence" value="ECO:0007669"/>
    <property type="project" value="UniProtKB-ARBA"/>
</dbReference>
<feature type="compositionally biased region" description="Low complexity" evidence="2">
    <location>
        <begin position="752"/>
        <end position="785"/>
    </location>
</feature>
<accession>A0A6P8J3F4</accession>